<evidence type="ECO:0000259" key="2">
    <source>
        <dbReference type="Pfam" id="PF10263"/>
    </source>
</evidence>
<accession>A0A9R0Y7D0</accession>
<gene>
    <name evidence="3" type="ORF">TRITD_6Av1G194760</name>
</gene>
<proteinExistence type="predicted"/>
<dbReference type="PANTHER" id="PTHR21220">
    <property type="entry name" value="DNA-DEPENDENT METALLOPROTEASE SPRTN"/>
    <property type="match status" value="1"/>
</dbReference>
<dbReference type="GO" id="GO:0005634">
    <property type="term" value="C:nucleus"/>
    <property type="evidence" value="ECO:0007669"/>
    <property type="project" value="TreeGrafter"/>
</dbReference>
<sequence>MPRYRTNANLKNALLHLMIHGIVFVKRGLTSLGHGPAFRDWMDAINTSSVDDYARPISGYCITTTHDFSQEKSCNIQGSMWKCDKCGNTLVRAKSLGPPSDSCCIENVSEDPTCGNKLCHWHKRRMTSQTCQRRDEQAEQGSRCHDDWRTEYHHGSEPGPRRLRGKKDIQQAQEDCPAQQKICQAQLDPLTHRHRYLIWKHRLDRHPGGSGKGRRLSLPHLLPFPSLPPPEHHRCMN</sequence>
<name>A0A9R0Y7D0_TRITD</name>
<evidence type="ECO:0000256" key="1">
    <source>
        <dbReference type="SAM" id="MobiDB-lite"/>
    </source>
</evidence>
<dbReference type="GO" id="GO:0031593">
    <property type="term" value="F:polyubiquitin modification-dependent protein binding"/>
    <property type="evidence" value="ECO:0007669"/>
    <property type="project" value="TreeGrafter"/>
</dbReference>
<dbReference type="EMBL" id="LT934121">
    <property type="protein sequence ID" value="VAI49716.1"/>
    <property type="molecule type" value="Genomic_DNA"/>
</dbReference>
<keyword evidence="4" id="KW-1185">Reference proteome</keyword>
<organism evidence="3 4">
    <name type="scientific">Triticum turgidum subsp. durum</name>
    <name type="common">Durum wheat</name>
    <name type="synonym">Triticum durum</name>
    <dbReference type="NCBI Taxonomy" id="4567"/>
    <lineage>
        <taxon>Eukaryota</taxon>
        <taxon>Viridiplantae</taxon>
        <taxon>Streptophyta</taxon>
        <taxon>Embryophyta</taxon>
        <taxon>Tracheophyta</taxon>
        <taxon>Spermatophyta</taxon>
        <taxon>Magnoliopsida</taxon>
        <taxon>Liliopsida</taxon>
        <taxon>Poales</taxon>
        <taxon>Poaceae</taxon>
        <taxon>BOP clade</taxon>
        <taxon>Pooideae</taxon>
        <taxon>Triticodae</taxon>
        <taxon>Triticeae</taxon>
        <taxon>Triticinae</taxon>
        <taxon>Triticum</taxon>
    </lineage>
</organism>
<feature type="domain" description="SprT-like" evidence="2">
    <location>
        <begin position="4"/>
        <end position="66"/>
    </location>
</feature>
<dbReference type="GO" id="GO:0006974">
    <property type="term" value="P:DNA damage response"/>
    <property type="evidence" value="ECO:0007669"/>
    <property type="project" value="InterPro"/>
</dbReference>
<dbReference type="Gramene" id="TRITD6Av1G194760.2">
    <property type="protein sequence ID" value="TRITD6Av1G194760.2"/>
    <property type="gene ID" value="TRITD6Av1G194760"/>
</dbReference>
<dbReference type="InterPro" id="IPR044245">
    <property type="entry name" value="Spartan"/>
</dbReference>
<feature type="compositionally biased region" description="Basic and acidic residues" evidence="1">
    <location>
        <begin position="142"/>
        <end position="160"/>
    </location>
</feature>
<evidence type="ECO:0000313" key="4">
    <source>
        <dbReference type="Proteomes" id="UP000324705"/>
    </source>
</evidence>
<dbReference type="Proteomes" id="UP000324705">
    <property type="component" value="Chromosome 6A"/>
</dbReference>
<feature type="region of interest" description="Disordered" evidence="1">
    <location>
        <begin position="203"/>
        <end position="222"/>
    </location>
</feature>
<evidence type="ECO:0000313" key="3">
    <source>
        <dbReference type="EMBL" id="VAI49716.1"/>
    </source>
</evidence>
<dbReference type="Pfam" id="PF10263">
    <property type="entry name" value="SprT-like"/>
    <property type="match status" value="1"/>
</dbReference>
<dbReference type="AlphaFoldDB" id="A0A9R0Y7D0"/>
<dbReference type="GO" id="GO:0003697">
    <property type="term" value="F:single-stranded DNA binding"/>
    <property type="evidence" value="ECO:0007669"/>
    <property type="project" value="InterPro"/>
</dbReference>
<protein>
    <recommendedName>
        <fullName evidence="2">SprT-like domain-containing protein</fullName>
    </recommendedName>
</protein>
<dbReference type="PANTHER" id="PTHR21220:SF2">
    <property type="entry name" value="OS09G0407300 PROTEIN"/>
    <property type="match status" value="1"/>
</dbReference>
<dbReference type="GO" id="GO:0004222">
    <property type="term" value="F:metalloendopeptidase activity"/>
    <property type="evidence" value="ECO:0007669"/>
    <property type="project" value="InterPro"/>
</dbReference>
<dbReference type="InterPro" id="IPR006640">
    <property type="entry name" value="SprT-like_domain"/>
</dbReference>
<reference evidence="3 4" key="1">
    <citation type="submission" date="2017-09" db="EMBL/GenBank/DDBJ databases">
        <authorList>
            <consortium name="International Durum Wheat Genome Sequencing Consortium (IDWGSC)"/>
            <person name="Milanesi L."/>
        </authorList>
    </citation>
    <scope>NUCLEOTIDE SEQUENCE [LARGE SCALE GENOMIC DNA]</scope>
    <source>
        <strain evidence="4">cv. Svevo</strain>
    </source>
</reference>
<feature type="region of interest" description="Disordered" evidence="1">
    <location>
        <begin position="142"/>
        <end position="171"/>
    </location>
</feature>